<evidence type="ECO:0000313" key="1">
    <source>
        <dbReference type="EMBL" id="KAK5842404.1"/>
    </source>
</evidence>
<keyword evidence="2" id="KW-1185">Reference proteome</keyword>
<protein>
    <submittedName>
        <fullName evidence="1">Uncharacterized protein</fullName>
    </submittedName>
</protein>
<dbReference type="EMBL" id="JARKNE010000002">
    <property type="protein sequence ID" value="KAK5842404.1"/>
    <property type="molecule type" value="Genomic_DNA"/>
</dbReference>
<evidence type="ECO:0000313" key="2">
    <source>
        <dbReference type="Proteomes" id="UP001358586"/>
    </source>
</evidence>
<reference evidence="1 2" key="1">
    <citation type="submission" date="2023-03" db="EMBL/GenBank/DDBJ databases">
        <title>WGS of Gossypium arboreum.</title>
        <authorList>
            <person name="Yu D."/>
        </authorList>
    </citation>
    <scope>NUCLEOTIDE SEQUENCE [LARGE SCALE GENOMIC DNA]</scope>
    <source>
        <tissue evidence="1">Leaf</tissue>
    </source>
</reference>
<organism evidence="1 2">
    <name type="scientific">Gossypium arboreum</name>
    <name type="common">Tree cotton</name>
    <name type="synonym">Gossypium nanking</name>
    <dbReference type="NCBI Taxonomy" id="29729"/>
    <lineage>
        <taxon>Eukaryota</taxon>
        <taxon>Viridiplantae</taxon>
        <taxon>Streptophyta</taxon>
        <taxon>Embryophyta</taxon>
        <taxon>Tracheophyta</taxon>
        <taxon>Spermatophyta</taxon>
        <taxon>Magnoliopsida</taxon>
        <taxon>eudicotyledons</taxon>
        <taxon>Gunneridae</taxon>
        <taxon>Pentapetalae</taxon>
        <taxon>rosids</taxon>
        <taxon>malvids</taxon>
        <taxon>Malvales</taxon>
        <taxon>Malvaceae</taxon>
        <taxon>Malvoideae</taxon>
        <taxon>Gossypium</taxon>
    </lineage>
</organism>
<accession>A0ABR0QTS9</accession>
<dbReference type="Proteomes" id="UP001358586">
    <property type="component" value="Chromosome 2"/>
</dbReference>
<proteinExistence type="predicted"/>
<sequence>MNFLIRLTLEDFGEVLNLPPDDKSNKKDPYNLDLNIQHSFASNNRHPNLALILFKDITKRISQKLKNDDHKDLEEYHDDIPLAKQDPPPTFSSTPPSIFPLSDNIILGAITSLIEEFRGFRTQVDDAFEHVNNNVSGLNSRMSRMEENVAFLMSQCRPSPSPQED</sequence>
<comment type="caution">
    <text evidence="1">The sequence shown here is derived from an EMBL/GenBank/DDBJ whole genome shotgun (WGS) entry which is preliminary data.</text>
</comment>
<name>A0ABR0QTS9_GOSAR</name>
<gene>
    <name evidence="1" type="ORF">PVK06_004756</name>
</gene>